<keyword evidence="7 9" id="KW-0808">Transferase</keyword>
<evidence type="ECO:0000256" key="9">
    <source>
        <dbReference type="RuleBase" id="RU365100"/>
    </source>
</evidence>
<dbReference type="GO" id="GO:0016757">
    <property type="term" value="F:glycosyltransferase activity"/>
    <property type="evidence" value="ECO:0007669"/>
    <property type="project" value="UniProtKB-KW"/>
</dbReference>
<dbReference type="GO" id="GO:0004516">
    <property type="term" value="F:nicotinate phosphoribosyltransferase activity"/>
    <property type="evidence" value="ECO:0007669"/>
    <property type="project" value="UniProtKB-EC"/>
</dbReference>
<dbReference type="NCBIfam" id="NF009131">
    <property type="entry name" value="PRK12484.1"/>
    <property type="match status" value="1"/>
</dbReference>
<keyword evidence="5 9" id="KW-0436">Ligase</keyword>
<dbReference type="EC" id="6.3.4.21" evidence="3 9"/>
<comment type="catalytic activity">
    <reaction evidence="8 9">
        <text>5-phospho-alpha-D-ribose 1-diphosphate + nicotinate + ATP + H2O = nicotinate beta-D-ribonucleotide + ADP + phosphate + diphosphate</text>
        <dbReference type="Rhea" id="RHEA:36163"/>
        <dbReference type="ChEBI" id="CHEBI:15377"/>
        <dbReference type="ChEBI" id="CHEBI:30616"/>
        <dbReference type="ChEBI" id="CHEBI:32544"/>
        <dbReference type="ChEBI" id="CHEBI:33019"/>
        <dbReference type="ChEBI" id="CHEBI:43474"/>
        <dbReference type="ChEBI" id="CHEBI:57502"/>
        <dbReference type="ChEBI" id="CHEBI:58017"/>
        <dbReference type="ChEBI" id="CHEBI:456216"/>
        <dbReference type="EC" id="6.3.4.21"/>
    </reaction>
</comment>
<comment type="caution">
    <text evidence="13">The sequence shown here is derived from an EMBL/GenBank/DDBJ whole genome shotgun (WGS) entry which is preliminary data.</text>
</comment>
<evidence type="ECO:0000259" key="12">
    <source>
        <dbReference type="Pfam" id="PF17956"/>
    </source>
</evidence>
<evidence type="ECO:0000313" key="13">
    <source>
        <dbReference type="EMBL" id="MDQ0207158.1"/>
    </source>
</evidence>
<dbReference type="InterPro" id="IPR013785">
    <property type="entry name" value="Aldolase_TIM"/>
</dbReference>
<gene>
    <name evidence="13" type="ORF">J2S05_001957</name>
</gene>
<dbReference type="Proteomes" id="UP001225034">
    <property type="component" value="Unassembled WGS sequence"/>
</dbReference>
<dbReference type="Gene3D" id="3.20.140.10">
    <property type="entry name" value="nicotinate phosphoribosyltransferase"/>
    <property type="match status" value="1"/>
</dbReference>
<keyword evidence="14" id="KW-1185">Reference proteome</keyword>
<dbReference type="EMBL" id="JAUSUA010000002">
    <property type="protein sequence ID" value="MDQ0207158.1"/>
    <property type="molecule type" value="Genomic_DNA"/>
</dbReference>
<dbReference type="Pfam" id="PF17767">
    <property type="entry name" value="NAPRTase_N"/>
    <property type="match status" value="1"/>
</dbReference>
<dbReference type="Gene3D" id="3.20.20.70">
    <property type="entry name" value="Aldolase class I"/>
    <property type="match status" value="1"/>
</dbReference>
<evidence type="ECO:0000256" key="8">
    <source>
        <dbReference type="ARBA" id="ARBA00048668"/>
    </source>
</evidence>
<dbReference type="SUPFAM" id="SSF51690">
    <property type="entry name" value="Nicotinate/Quinolinate PRTase C-terminal domain-like"/>
    <property type="match status" value="1"/>
</dbReference>
<comment type="function">
    <text evidence="9">Catalyzes the first step in the biosynthesis of NAD from nicotinic acid, the ATP-dependent synthesis of beta-nicotinate D-ribonucleotide from nicotinate and 5-phospho-D-ribose 1-phosphate.</text>
</comment>
<dbReference type="Pfam" id="PF04095">
    <property type="entry name" value="NAPRTase"/>
    <property type="match status" value="1"/>
</dbReference>
<dbReference type="InterPro" id="IPR041525">
    <property type="entry name" value="N/Namide_PRibTrfase"/>
</dbReference>
<dbReference type="NCBIfam" id="NF006695">
    <property type="entry name" value="PRK09243.1-2"/>
    <property type="match status" value="1"/>
</dbReference>
<protein>
    <recommendedName>
        <fullName evidence="3 9">Nicotinate phosphoribosyltransferase</fullName>
        <ecNumber evidence="3 9">6.3.4.21</ecNumber>
    </recommendedName>
</protein>
<comment type="similarity">
    <text evidence="2 9">Belongs to the NAPRTase family.</text>
</comment>
<dbReference type="InterPro" id="IPR040727">
    <property type="entry name" value="NAPRTase_N"/>
</dbReference>
<evidence type="ECO:0000256" key="5">
    <source>
        <dbReference type="ARBA" id="ARBA00022598"/>
    </source>
</evidence>
<feature type="domain" description="Nicotinate phosphoribosyltransferase C-terminal" evidence="12">
    <location>
        <begin position="438"/>
        <end position="547"/>
    </location>
</feature>
<feature type="domain" description="Nicotinate/nicotinamide phosphoribosyltransferase" evidence="10">
    <location>
        <begin position="220"/>
        <end position="384"/>
    </location>
</feature>
<reference evidence="13 14" key="1">
    <citation type="submission" date="2023-07" db="EMBL/GenBank/DDBJ databases">
        <title>Genomic Encyclopedia of Type Strains, Phase IV (KMG-IV): sequencing the most valuable type-strain genomes for metagenomic binning, comparative biology and taxonomic classification.</title>
        <authorList>
            <person name="Goeker M."/>
        </authorList>
    </citation>
    <scope>NUCLEOTIDE SEQUENCE [LARGE SCALE GENOMIC DNA]</scope>
    <source>
        <strain evidence="13 14">DSM 19154</strain>
    </source>
</reference>
<dbReference type="InterPro" id="IPR041619">
    <property type="entry name" value="NAPRTase_C"/>
</dbReference>
<dbReference type="InterPro" id="IPR006405">
    <property type="entry name" value="Nic_PRibTrfase_pncB"/>
</dbReference>
<accession>A0ABT9YH14</accession>
<dbReference type="Pfam" id="PF17956">
    <property type="entry name" value="NAPRTase_C"/>
    <property type="match status" value="1"/>
</dbReference>
<dbReference type="InterPro" id="IPR007229">
    <property type="entry name" value="Nic_PRibTrfase-Fam"/>
</dbReference>
<proteinExistence type="inferred from homology"/>
<name>A0ABT9YH14_9BACI</name>
<evidence type="ECO:0000256" key="4">
    <source>
        <dbReference type="ARBA" id="ARBA00022553"/>
    </source>
</evidence>
<comment type="pathway">
    <text evidence="1 9">Cofactor biosynthesis; NAD(+) biosynthesis; nicotinate D-ribonucleotide from nicotinate: step 1/1.</text>
</comment>
<evidence type="ECO:0000256" key="2">
    <source>
        <dbReference type="ARBA" id="ARBA00010897"/>
    </source>
</evidence>
<comment type="PTM">
    <text evidence="9">Transiently phosphorylated on a His residue during the reaction cycle. Phosphorylation strongly increases the affinity for substrates and increases the rate of nicotinate D-ribonucleotide production. Dephosphorylation regenerates the low-affinity form of the enzyme, leading to product release.</text>
</comment>
<keyword evidence="6 9" id="KW-0662">Pyridine nucleotide biosynthesis</keyword>
<dbReference type="CDD" id="cd01570">
    <property type="entry name" value="NAPRTase_A"/>
    <property type="match status" value="1"/>
</dbReference>
<dbReference type="NCBIfam" id="TIGR01513">
    <property type="entry name" value="NAPRTase_put"/>
    <property type="match status" value="1"/>
</dbReference>
<sequence length="561" mass="64258">MSREKTLFDYVDAKEYKYVHICKACGHPQFTKTNQFKESCKNCAESTEYEVVPFYNPAEDYALDADYYAITMMYALWKQGVHKNQVVYDDFYRKPPFVRGVGDYRGELGGYVAFGGLDHFIGILSNLYFNESDITYLRQQPENFDEEFLKDLQSLRFSGDLYAVEEGNLVFPNTPCLRIEAPVWECIWIEAMLLNTINSESLLLTKGSRLVTVTGGDVLLEMGKRRAQGRDSSVNGAKMAYIAGFDATSNVKAGKNFDIPITGTMAHVYIMFHASEYESFKSYAHTFPQKVILLLDTTDTLESGLPNAIRIARDMEARGQKLMAVRLDSGDLAYLSKKVRKRLDEEGLEYVKISATNDLDEATIASLKQQGAKIDIWGVGTKFITAYDNPALGGVHKIVARSPFENEMDSHGGEYKQDDWISLIKISESIEKVLNPGRKKVYRLYDQNHMAKGDYICLEHESLEGRDELILKHPSNPLKSKIIRNFTYEELHKKIFENGQLIYEKPSLPELREFHQVSKATFWEEYLRLEVPEVYPVALSDELRELKEKMIDDKNLDREVK</sequence>
<evidence type="ECO:0000256" key="1">
    <source>
        <dbReference type="ARBA" id="ARBA00004952"/>
    </source>
</evidence>
<dbReference type="PANTHER" id="PTHR11098">
    <property type="entry name" value="NICOTINATE PHOSPHORIBOSYLTRANSFERASE"/>
    <property type="match status" value="1"/>
</dbReference>
<evidence type="ECO:0000313" key="14">
    <source>
        <dbReference type="Proteomes" id="UP001225034"/>
    </source>
</evidence>
<dbReference type="RefSeq" id="WP_306982220.1">
    <property type="nucleotide sequence ID" value="NZ_JAUSUA010000002.1"/>
</dbReference>
<dbReference type="PIRSF" id="PIRSF000484">
    <property type="entry name" value="NAPRT"/>
    <property type="match status" value="1"/>
</dbReference>
<evidence type="ECO:0000256" key="7">
    <source>
        <dbReference type="ARBA" id="ARBA00022679"/>
    </source>
</evidence>
<dbReference type="PANTHER" id="PTHR11098:SF1">
    <property type="entry name" value="NICOTINATE PHOSPHORIBOSYLTRANSFERASE"/>
    <property type="match status" value="1"/>
</dbReference>
<evidence type="ECO:0000256" key="6">
    <source>
        <dbReference type="ARBA" id="ARBA00022642"/>
    </source>
</evidence>
<keyword evidence="4" id="KW-0597">Phosphoprotein</keyword>
<organism evidence="13 14">
    <name type="scientific">Alkalicoccobacillus murimartini</name>
    <dbReference type="NCBI Taxonomy" id="171685"/>
    <lineage>
        <taxon>Bacteria</taxon>
        <taxon>Bacillati</taxon>
        <taxon>Bacillota</taxon>
        <taxon>Bacilli</taxon>
        <taxon>Bacillales</taxon>
        <taxon>Bacillaceae</taxon>
        <taxon>Alkalicoccobacillus</taxon>
    </lineage>
</organism>
<dbReference type="InterPro" id="IPR036068">
    <property type="entry name" value="Nicotinate_pribotase-like_C"/>
</dbReference>
<evidence type="ECO:0000259" key="10">
    <source>
        <dbReference type="Pfam" id="PF04095"/>
    </source>
</evidence>
<evidence type="ECO:0000256" key="3">
    <source>
        <dbReference type="ARBA" id="ARBA00013236"/>
    </source>
</evidence>
<keyword evidence="13" id="KW-0328">Glycosyltransferase</keyword>
<dbReference type="SUPFAM" id="SSF54675">
    <property type="entry name" value="Nicotinate/Quinolinate PRTase N-terminal domain-like"/>
    <property type="match status" value="1"/>
</dbReference>
<feature type="domain" description="Nicotinate phosphoribosyltransferase N-terminal" evidence="11">
    <location>
        <begin position="63"/>
        <end position="198"/>
    </location>
</feature>
<evidence type="ECO:0000259" key="11">
    <source>
        <dbReference type="Pfam" id="PF17767"/>
    </source>
</evidence>